<dbReference type="Pfam" id="PF16925">
    <property type="entry name" value="TetR_C_13"/>
    <property type="match status" value="1"/>
</dbReference>
<dbReference type="GO" id="GO:0003677">
    <property type="term" value="F:DNA binding"/>
    <property type="evidence" value="ECO:0007669"/>
    <property type="project" value="UniProtKB-UniRule"/>
</dbReference>
<evidence type="ECO:0000313" key="7">
    <source>
        <dbReference type="Proteomes" id="UP000002588"/>
    </source>
</evidence>
<dbReference type="RefSeq" id="WP_011766210.1">
    <property type="nucleotide sequence ID" value="NC_008702.1"/>
</dbReference>
<sequence length="181" mass="19795">MTKQEHLVDSAMQLFYRQGFHATGVDQLSKEGEVTKRTLYRYFPTKEALVRATLEHRDTLFMARMRAALEARPLPERPAAYVEFVLAWTQEPDFHGCAFINAAAEYPAASDEAHAVAAAHKQAIRAYLERICSEAALADPQAAARQLFLLGEGLTVAAQVAGYDEGLAETARAMAVALGPG</sequence>
<dbReference type="InterPro" id="IPR001647">
    <property type="entry name" value="HTH_TetR"/>
</dbReference>
<dbReference type="SUPFAM" id="SSF46689">
    <property type="entry name" value="Homeodomain-like"/>
    <property type="match status" value="1"/>
</dbReference>
<dbReference type="SUPFAM" id="SSF48498">
    <property type="entry name" value="Tetracyclin repressor-like, C-terminal domain"/>
    <property type="match status" value="1"/>
</dbReference>
<evidence type="ECO:0000256" key="3">
    <source>
        <dbReference type="ARBA" id="ARBA00023163"/>
    </source>
</evidence>
<dbReference type="EMBL" id="AM406670">
    <property type="protein sequence ID" value="CAL95097.1"/>
    <property type="molecule type" value="Genomic_DNA"/>
</dbReference>
<dbReference type="Proteomes" id="UP000002588">
    <property type="component" value="Chromosome"/>
</dbReference>
<organism evidence="6 7">
    <name type="scientific">Azoarcus sp. (strain BH72)</name>
    <dbReference type="NCBI Taxonomy" id="418699"/>
    <lineage>
        <taxon>Bacteria</taxon>
        <taxon>Pseudomonadati</taxon>
        <taxon>Pseudomonadota</taxon>
        <taxon>Betaproteobacteria</taxon>
        <taxon>Rhodocyclales</taxon>
        <taxon>Zoogloeaceae</taxon>
        <taxon>Azoarcus</taxon>
    </lineage>
</organism>
<protein>
    <submittedName>
        <fullName evidence="6">TetR family transcriptional regulator</fullName>
    </submittedName>
</protein>
<dbReference type="PRINTS" id="PR00455">
    <property type="entry name" value="HTHTETR"/>
</dbReference>
<dbReference type="InterPro" id="IPR009057">
    <property type="entry name" value="Homeodomain-like_sf"/>
</dbReference>
<accession>A1K8E2</accession>
<dbReference type="InterPro" id="IPR036271">
    <property type="entry name" value="Tet_transcr_reg_TetR-rel_C_sf"/>
</dbReference>
<keyword evidence="3" id="KW-0804">Transcription</keyword>
<dbReference type="AlphaFoldDB" id="A1K8E2"/>
<feature type="domain" description="HTH tetR-type" evidence="5">
    <location>
        <begin position="1"/>
        <end position="61"/>
    </location>
</feature>
<keyword evidence="2 4" id="KW-0238">DNA-binding</keyword>
<reference evidence="6 7" key="1">
    <citation type="journal article" date="2006" name="Nat. Biotechnol.">
        <title>Complete genome of the mutualistic, N2-fixing grass endophyte Azoarcus sp. strain BH72.</title>
        <authorList>
            <person name="Krause A."/>
            <person name="Ramakumar A."/>
            <person name="Bartels D."/>
            <person name="Battistoni F."/>
            <person name="Bekel T."/>
            <person name="Boch J."/>
            <person name="Boehm M."/>
            <person name="Friedrich F."/>
            <person name="Hurek T."/>
            <person name="Krause L."/>
            <person name="Linke B."/>
            <person name="McHardy A.C."/>
            <person name="Sarkar A."/>
            <person name="Schneiker S."/>
            <person name="Syed A.A."/>
            <person name="Thauer R."/>
            <person name="Vorhoelter F.-J."/>
            <person name="Weidner S."/>
            <person name="Puehler A."/>
            <person name="Reinhold-Hurek B."/>
            <person name="Kaiser O."/>
            <person name="Goesmann A."/>
        </authorList>
    </citation>
    <scope>NUCLEOTIDE SEQUENCE [LARGE SCALE GENOMIC DNA]</scope>
    <source>
        <strain evidence="6 7">BH72</strain>
    </source>
</reference>
<name>A1K8E2_AZOSB</name>
<feature type="DNA-binding region" description="H-T-H motif" evidence="4">
    <location>
        <begin position="24"/>
        <end position="43"/>
    </location>
</feature>
<dbReference type="Pfam" id="PF00440">
    <property type="entry name" value="TetR_N"/>
    <property type="match status" value="1"/>
</dbReference>
<dbReference type="KEGG" id="azo:azo2480"/>
<dbReference type="PANTHER" id="PTHR47506:SF1">
    <property type="entry name" value="HTH-TYPE TRANSCRIPTIONAL REGULATOR YJDC"/>
    <property type="match status" value="1"/>
</dbReference>
<dbReference type="PANTHER" id="PTHR47506">
    <property type="entry name" value="TRANSCRIPTIONAL REGULATORY PROTEIN"/>
    <property type="match status" value="1"/>
</dbReference>
<dbReference type="STRING" id="62928.azo2480"/>
<dbReference type="InterPro" id="IPR011075">
    <property type="entry name" value="TetR_C"/>
</dbReference>
<dbReference type="Gene3D" id="1.10.357.10">
    <property type="entry name" value="Tetracycline Repressor, domain 2"/>
    <property type="match status" value="1"/>
</dbReference>
<evidence type="ECO:0000313" key="6">
    <source>
        <dbReference type="EMBL" id="CAL95097.1"/>
    </source>
</evidence>
<keyword evidence="7" id="KW-1185">Reference proteome</keyword>
<evidence type="ECO:0000256" key="2">
    <source>
        <dbReference type="ARBA" id="ARBA00023125"/>
    </source>
</evidence>
<dbReference type="eggNOG" id="COG1309">
    <property type="taxonomic scope" value="Bacteria"/>
</dbReference>
<gene>
    <name evidence="6" type="ordered locus">azo2480</name>
</gene>
<evidence type="ECO:0000259" key="5">
    <source>
        <dbReference type="PROSITE" id="PS50977"/>
    </source>
</evidence>
<evidence type="ECO:0000256" key="1">
    <source>
        <dbReference type="ARBA" id="ARBA00023015"/>
    </source>
</evidence>
<evidence type="ECO:0000256" key="4">
    <source>
        <dbReference type="PROSITE-ProRule" id="PRU00335"/>
    </source>
</evidence>
<keyword evidence="1" id="KW-0805">Transcription regulation</keyword>
<dbReference type="PROSITE" id="PS50977">
    <property type="entry name" value="HTH_TETR_2"/>
    <property type="match status" value="1"/>
</dbReference>
<dbReference type="HOGENOM" id="CLU_069356_23_2_4"/>
<proteinExistence type="predicted"/>